<accession>A0A8A4TFF3</accession>
<dbReference type="KEGG" id="scor:J3U87_22095"/>
<evidence type="ECO:0000313" key="2">
    <source>
        <dbReference type="Proteomes" id="UP000663929"/>
    </source>
</evidence>
<dbReference type="EMBL" id="CP071793">
    <property type="protein sequence ID" value="QTD48280.1"/>
    <property type="molecule type" value="Genomic_DNA"/>
</dbReference>
<protein>
    <submittedName>
        <fullName evidence="1">Uncharacterized protein</fullName>
    </submittedName>
</protein>
<gene>
    <name evidence="1" type="ORF">J3U87_22095</name>
</gene>
<dbReference type="AlphaFoldDB" id="A0A8A4TFF3"/>
<reference evidence="1" key="1">
    <citation type="submission" date="2021-03" db="EMBL/GenBank/DDBJ databases">
        <title>Acanthopleuribacteraceae sp. M133.</title>
        <authorList>
            <person name="Wang G."/>
        </authorList>
    </citation>
    <scope>NUCLEOTIDE SEQUENCE</scope>
    <source>
        <strain evidence="1">M133</strain>
    </source>
</reference>
<proteinExistence type="predicted"/>
<organism evidence="1 2">
    <name type="scientific">Sulfidibacter corallicola</name>
    <dbReference type="NCBI Taxonomy" id="2818388"/>
    <lineage>
        <taxon>Bacteria</taxon>
        <taxon>Pseudomonadati</taxon>
        <taxon>Acidobacteriota</taxon>
        <taxon>Holophagae</taxon>
        <taxon>Acanthopleuribacterales</taxon>
        <taxon>Acanthopleuribacteraceae</taxon>
        <taxon>Sulfidibacter</taxon>
    </lineage>
</organism>
<name>A0A8A4TFF3_SULCO</name>
<keyword evidence="2" id="KW-1185">Reference proteome</keyword>
<dbReference type="Proteomes" id="UP000663929">
    <property type="component" value="Chromosome"/>
</dbReference>
<evidence type="ECO:0000313" key="1">
    <source>
        <dbReference type="EMBL" id="QTD48280.1"/>
    </source>
</evidence>
<dbReference type="RefSeq" id="WP_237377937.1">
    <property type="nucleotide sequence ID" value="NZ_CP071793.1"/>
</dbReference>
<sequence>MNLCSTCVENTKYVQRLERYGKRGRCAFNPNHTGAVQSVYWFTQFLDRDFRAAYEHGEEYPIMPFDGDRPDFDHYGETLFAAVMNFLVCNQDLAKTIAAELIDQEPSHSKSGSCFYADDVMYELKRDADARRAEESRDYHESYGSGT</sequence>